<evidence type="ECO:0000256" key="1">
    <source>
        <dbReference type="SAM" id="MobiDB-lite"/>
    </source>
</evidence>
<dbReference type="AlphaFoldDB" id="A0A0C2MQA4"/>
<feature type="region of interest" description="Disordered" evidence="1">
    <location>
        <begin position="129"/>
        <end position="152"/>
    </location>
</feature>
<comment type="caution">
    <text evidence="2">The sequence shown here is derived from an EMBL/GenBank/DDBJ whole genome shotgun (WGS) entry which is preliminary data.</text>
</comment>
<keyword evidence="3" id="KW-1185">Reference proteome</keyword>
<organism evidence="2 3">
    <name type="scientific">Thelohanellus kitauei</name>
    <name type="common">Myxosporean</name>
    <dbReference type="NCBI Taxonomy" id="669202"/>
    <lineage>
        <taxon>Eukaryota</taxon>
        <taxon>Metazoa</taxon>
        <taxon>Cnidaria</taxon>
        <taxon>Myxozoa</taxon>
        <taxon>Myxosporea</taxon>
        <taxon>Bivalvulida</taxon>
        <taxon>Platysporina</taxon>
        <taxon>Myxobolidae</taxon>
        <taxon>Thelohanellus</taxon>
    </lineage>
</organism>
<protein>
    <submittedName>
        <fullName evidence="2">Uncharacterized protein</fullName>
    </submittedName>
</protein>
<reference evidence="2 3" key="1">
    <citation type="journal article" date="2014" name="Genome Biol. Evol.">
        <title>The genome of the myxosporean Thelohanellus kitauei shows adaptations to nutrient acquisition within its fish host.</title>
        <authorList>
            <person name="Yang Y."/>
            <person name="Xiong J."/>
            <person name="Zhou Z."/>
            <person name="Huo F."/>
            <person name="Miao W."/>
            <person name="Ran C."/>
            <person name="Liu Y."/>
            <person name="Zhang J."/>
            <person name="Feng J."/>
            <person name="Wang M."/>
            <person name="Wang M."/>
            <person name="Wang L."/>
            <person name="Yao B."/>
        </authorList>
    </citation>
    <scope>NUCLEOTIDE SEQUENCE [LARGE SCALE GENOMIC DNA]</scope>
    <source>
        <strain evidence="2">Wuqing</strain>
    </source>
</reference>
<dbReference type="EMBL" id="JWZT01004591">
    <property type="protein sequence ID" value="KII63821.1"/>
    <property type="molecule type" value="Genomic_DNA"/>
</dbReference>
<sequence>MLLFRKCGASDHGKEFNFKFTAFFRACLQVDDQELFREGQVTIREQIESGKLSLLRKRCTRTLRSRCLTFSKLLGTTDASLSYSREEYEEIERIDEDISVEEEGFWFKECQRALSTNLEARCDSSMRSARKLYARDPPEEEAPEDDSQHVDL</sequence>
<accession>A0A0C2MQA4</accession>
<evidence type="ECO:0000313" key="2">
    <source>
        <dbReference type="EMBL" id="KII63821.1"/>
    </source>
</evidence>
<dbReference type="Proteomes" id="UP000031668">
    <property type="component" value="Unassembled WGS sequence"/>
</dbReference>
<name>A0A0C2MQA4_THEKT</name>
<gene>
    <name evidence="2" type="ORF">RF11_15058</name>
</gene>
<evidence type="ECO:0000313" key="3">
    <source>
        <dbReference type="Proteomes" id="UP000031668"/>
    </source>
</evidence>
<proteinExistence type="predicted"/>